<dbReference type="NCBIfam" id="TIGR02451">
    <property type="entry name" value="anti_sig_ChrR"/>
    <property type="match status" value="1"/>
</dbReference>
<dbReference type="Gene3D" id="1.10.10.1320">
    <property type="entry name" value="Anti-sigma factor, zinc-finger domain"/>
    <property type="match status" value="1"/>
</dbReference>
<protein>
    <submittedName>
        <fullName evidence="2">Anti-ECFsigma factor, ChrR</fullName>
    </submittedName>
</protein>
<keyword evidence="3" id="KW-1185">Reference proteome</keyword>
<dbReference type="SUPFAM" id="SSF51182">
    <property type="entry name" value="RmlC-like cupins"/>
    <property type="match status" value="1"/>
</dbReference>
<dbReference type="OrthoDB" id="2988517at2"/>
<dbReference type="InterPro" id="IPR011051">
    <property type="entry name" value="RmlC_Cupin_sf"/>
</dbReference>
<dbReference type="InterPro" id="IPR012807">
    <property type="entry name" value="Anti-sigma_ChrR"/>
</dbReference>
<dbReference type="EMBL" id="FMZC01000003">
    <property type="protein sequence ID" value="SDC69863.1"/>
    <property type="molecule type" value="Genomic_DNA"/>
</dbReference>
<dbReference type="AlphaFoldDB" id="A0A1G6NPQ7"/>
<evidence type="ECO:0000313" key="2">
    <source>
        <dbReference type="EMBL" id="SDC69863.1"/>
    </source>
</evidence>
<sequence length="223" mass="23691">MTIQHHPADDVLLAHAAGHLSAAASLLIQAHVGMCAQCQERLCTLDMVGGVLLEDMAPAMLQPDALARTLAVLDGPDRRVGRRTEPLRAGSSRPAGWPEGAFWPNALDACKVSPWHWLGPGVRWSRVTVPGAADANVLLLRIGAGKRLPQHTHSEVEWTQVLHGAFHDGRALFGPGDFDGADTQVHHQPVVAPGGECICLAGIEGRVVFDGAMARWVGALVGM</sequence>
<gene>
    <name evidence="2" type="ORF">SAMN05192589_10320</name>
</gene>
<dbReference type="RefSeq" id="WP_092741129.1">
    <property type="nucleotide sequence ID" value="NZ_FMZC01000003.1"/>
</dbReference>
<dbReference type="InterPro" id="IPR014710">
    <property type="entry name" value="RmlC-like_jellyroll"/>
</dbReference>
<dbReference type="InterPro" id="IPR025979">
    <property type="entry name" value="ChrR-like_cupin_dom"/>
</dbReference>
<organism evidence="2 3">
    <name type="scientific">Paracidovorax valerianellae</name>
    <dbReference type="NCBI Taxonomy" id="187868"/>
    <lineage>
        <taxon>Bacteria</taxon>
        <taxon>Pseudomonadati</taxon>
        <taxon>Pseudomonadota</taxon>
        <taxon>Betaproteobacteria</taxon>
        <taxon>Burkholderiales</taxon>
        <taxon>Comamonadaceae</taxon>
        <taxon>Paracidovorax</taxon>
    </lineage>
</organism>
<dbReference type="STRING" id="187868.SAMN05192589_10320"/>
<dbReference type="Pfam" id="PF12973">
    <property type="entry name" value="Cupin_7"/>
    <property type="match status" value="1"/>
</dbReference>
<dbReference type="Proteomes" id="UP000198781">
    <property type="component" value="Unassembled WGS sequence"/>
</dbReference>
<evidence type="ECO:0000259" key="1">
    <source>
        <dbReference type="Pfam" id="PF12973"/>
    </source>
</evidence>
<reference evidence="2 3" key="1">
    <citation type="submission" date="2016-10" db="EMBL/GenBank/DDBJ databases">
        <authorList>
            <person name="de Groot N.N."/>
        </authorList>
    </citation>
    <scope>NUCLEOTIDE SEQUENCE [LARGE SCALE GENOMIC DNA]</scope>
    <source>
        <strain evidence="2 3">DSM 16619</strain>
    </source>
</reference>
<dbReference type="InterPro" id="IPR041916">
    <property type="entry name" value="Anti_sigma_zinc_sf"/>
</dbReference>
<name>A0A1G6NPQ7_9BURK</name>
<proteinExistence type="predicted"/>
<evidence type="ECO:0000313" key="3">
    <source>
        <dbReference type="Proteomes" id="UP000198781"/>
    </source>
</evidence>
<feature type="domain" description="ChrR-like cupin" evidence="1">
    <location>
        <begin position="110"/>
        <end position="200"/>
    </location>
</feature>
<dbReference type="Gene3D" id="2.60.120.10">
    <property type="entry name" value="Jelly Rolls"/>
    <property type="match status" value="1"/>
</dbReference>
<accession>A0A1G6NPQ7</accession>
<dbReference type="CDD" id="cd20301">
    <property type="entry name" value="cupin_ChrR"/>
    <property type="match status" value="1"/>
</dbReference>